<dbReference type="Pfam" id="PF16810">
    <property type="entry name" value="RXLR"/>
    <property type="match status" value="1"/>
</dbReference>
<comment type="domain">
    <text evidence="5">The RxLR-dEER motif acts to carry the protein into the host cell cytoplasm through binding to cell surface phosphatidylinositol-3-phosphate.</text>
</comment>
<evidence type="ECO:0000256" key="5">
    <source>
        <dbReference type="RuleBase" id="RU367124"/>
    </source>
</evidence>
<protein>
    <recommendedName>
        <fullName evidence="5">RxLR effector protein</fullName>
    </recommendedName>
</protein>
<gene>
    <name evidence="6" type="ORF">PF001_g31439</name>
</gene>
<dbReference type="Proteomes" id="UP000437068">
    <property type="component" value="Unassembled WGS sequence"/>
</dbReference>
<evidence type="ECO:0000313" key="6">
    <source>
        <dbReference type="EMBL" id="KAE9264069.1"/>
    </source>
</evidence>
<keyword evidence="4" id="KW-0732">Signal</keyword>
<comment type="caution">
    <text evidence="6">The sequence shown here is derived from an EMBL/GenBank/DDBJ whole genome shotgun (WGS) entry which is preliminary data.</text>
</comment>
<reference evidence="6 7" key="1">
    <citation type="submission" date="2018-08" db="EMBL/GenBank/DDBJ databases">
        <title>Genomic investigation of the strawberry pathogen Phytophthora fragariae indicates pathogenicity is determined by transcriptional variation in three key races.</title>
        <authorList>
            <person name="Adams T.M."/>
            <person name="Armitage A.D."/>
            <person name="Sobczyk M.K."/>
            <person name="Bates H.J."/>
            <person name="Dunwell J.M."/>
            <person name="Nellist C.F."/>
            <person name="Harrison R.J."/>
        </authorList>
    </citation>
    <scope>NUCLEOTIDE SEQUENCE [LARGE SCALE GENOMIC DNA]</scope>
    <source>
        <strain evidence="6 7">A4</strain>
    </source>
</reference>
<evidence type="ECO:0000256" key="3">
    <source>
        <dbReference type="ARBA" id="ARBA00022525"/>
    </source>
</evidence>
<name>A0A6A4B1J6_9STRA</name>
<accession>A0A6A4B1J6</accession>
<dbReference type="AlphaFoldDB" id="A0A6A4B1J6"/>
<organism evidence="6 7">
    <name type="scientific">Phytophthora fragariae</name>
    <dbReference type="NCBI Taxonomy" id="53985"/>
    <lineage>
        <taxon>Eukaryota</taxon>
        <taxon>Sar</taxon>
        <taxon>Stramenopiles</taxon>
        <taxon>Oomycota</taxon>
        <taxon>Peronosporomycetes</taxon>
        <taxon>Peronosporales</taxon>
        <taxon>Peronosporaceae</taxon>
        <taxon>Phytophthora</taxon>
    </lineage>
</organism>
<comment type="function">
    <text evidence="5">Effector that suppresses plant defense responses during pathogen infection.</text>
</comment>
<proteinExistence type="inferred from homology"/>
<evidence type="ECO:0000256" key="2">
    <source>
        <dbReference type="ARBA" id="ARBA00010400"/>
    </source>
</evidence>
<evidence type="ECO:0000256" key="4">
    <source>
        <dbReference type="ARBA" id="ARBA00022729"/>
    </source>
</evidence>
<sequence length="211" mass="23556">MESVWDVQLAHHTVDEFCFSWMAWRPVQVSPSTTHNLGVVSFSGLYGISPIMRVCYVLLLAAATLLASATAVSESKFSTSLDVHVHSTRFLRVGNAADTNDEERAVPVLGKITSYLNQKILDFWLHQGKKPKQVFKLLKLEGLNGRAVTKRNHKYNVRYLAMWKNKNVAKPGVNSKSSYCSVLHVIVDACQRPLPGRAACRRRTTIGTGEE</sequence>
<comment type="subcellular location">
    <subcellularLocation>
        <location evidence="1 5">Secreted</location>
    </subcellularLocation>
</comment>
<comment type="similarity">
    <text evidence="2 5">Belongs to the RxLR effector family.</text>
</comment>
<evidence type="ECO:0000256" key="1">
    <source>
        <dbReference type="ARBA" id="ARBA00004613"/>
    </source>
</evidence>
<dbReference type="EMBL" id="QXGE01007062">
    <property type="protein sequence ID" value="KAE9264069.1"/>
    <property type="molecule type" value="Genomic_DNA"/>
</dbReference>
<keyword evidence="3 5" id="KW-0964">Secreted</keyword>
<dbReference type="InterPro" id="IPR031825">
    <property type="entry name" value="RXLR"/>
</dbReference>
<evidence type="ECO:0000313" key="7">
    <source>
        <dbReference type="Proteomes" id="UP000437068"/>
    </source>
</evidence>